<dbReference type="Proteomes" id="UP000887229">
    <property type="component" value="Unassembled WGS sequence"/>
</dbReference>
<dbReference type="GO" id="GO:0000981">
    <property type="term" value="F:DNA-binding transcription factor activity, RNA polymerase II-specific"/>
    <property type="evidence" value="ECO:0007669"/>
    <property type="project" value="InterPro"/>
</dbReference>
<dbReference type="AlphaFoldDB" id="A0A9P7ZN54"/>
<dbReference type="PROSITE" id="PS50048">
    <property type="entry name" value="ZN2_CY6_FUNGAL_2"/>
    <property type="match status" value="1"/>
</dbReference>
<dbReference type="GeneID" id="70296562"/>
<keyword evidence="5" id="KW-1185">Reference proteome</keyword>
<proteinExistence type="predicted"/>
<organism evidence="4 5">
    <name type="scientific">Emericellopsis atlantica</name>
    <dbReference type="NCBI Taxonomy" id="2614577"/>
    <lineage>
        <taxon>Eukaryota</taxon>
        <taxon>Fungi</taxon>
        <taxon>Dikarya</taxon>
        <taxon>Ascomycota</taxon>
        <taxon>Pezizomycotina</taxon>
        <taxon>Sordariomycetes</taxon>
        <taxon>Hypocreomycetidae</taxon>
        <taxon>Hypocreales</taxon>
        <taxon>Bionectriaceae</taxon>
        <taxon>Emericellopsis</taxon>
    </lineage>
</organism>
<accession>A0A9P7ZN54</accession>
<evidence type="ECO:0000256" key="2">
    <source>
        <dbReference type="ARBA" id="ARBA00023242"/>
    </source>
</evidence>
<gene>
    <name evidence="4" type="ORF">F5Z01DRAFT_681136</name>
</gene>
<feature type="domain" description="Zn(2)-C6 fungal-type" evidence="3">
    <location>
        <begin position="10"/>
        <end position="38"/>
    </location>
</feature>
<reference evidence="4" key="1">
    <citation type="journal article" date="2021" name="IMA Fungus">
        <title>Genomic characterization of three marine fungi, including Emericellopsis atlantica sp. nov. with signatures of a generalist lifestyle and marine biomass degradation.</title>
        <authorList>
            <person name="Hagestad O.C."/>
            <person name="Hou L."/>
            <person name="Andersen J.H."/>
            <person name="Hansen E.H."/>
            <person name="Altermark B."/>
            <person name="Li C."/>
            <person name="Kuhnert E."/>
            <person name="Cox R.J."/>
            <person name="Crous P.W."/>
            <person name="Spatafora J.W."/>
            <person name="Lail K."/>
            <person name="Amirebrahimi M."/>
            <person name="Lipzen A."/>
            <person name="Pangilinan J."/>
            <person name="Andreopoulos W."/>
            <person name="Hayes R.D."/>
            <person name="Ng V."/>
            <person name="Grigoriev I.V."/>
            <person name="Jackson S.A."/>
            <person name="Sutton T.D.S."/>
            <person name="Dobson A.D.W."/>
            <person name="Rama T."/>
        </authorList>
    </citation>
    <scope>NUCLEOTIDE SEQUENCE</scope>
    <source>
        <strain evidence="4">TS7</strain>
    </source>
</reference>
<dbReference type="InterPro" id="IPR036864">
    <property type="entry name" value="Zn2-C6_fun-type_DNA-bd_sf"/>
</dbReference>
<comment type="subcellular location">
    <subcellularLocation>
        <location evidence="1">Nucleus</location>
    </subcellularLocation>
</comment>
<evidence type="ECO:0000313" key="5">
    <source>
        <dbReference type="Proteomes" id="UP000887229"/>
    </source>
</evidence>
<evidence type="ECO:0000256" key="1">
    <source>
        <dbReference type="ARBA" id="ARBA00004123"/>
    </source>
</evidence>
<dbReference type="RefSeq" id="XP_046119024.1">
    <property type="nucleotide sequence ID" value="XM_046265659.1"/>
</dbReference>
<dbReference type="InterPro" id="IPR001138">
    <property type="entry name" value="Zn2Cys6_DnaBD"/>
</dbReference>
<dbReference type="PANTHER" id="PTHR37534">
    <property type="entry name" value="TRANSCRIPTIONAL ACTIVATOR PROTEIN UGA3"/>
    <property type="match status" value="1"/>
</dbReference>
<dbReference type="GO" id="GO:0008270">
    <property type="term" value="F:zinc ion binding"/>
    <property type="evidence" value="ECO:0007669"/>
    <property type="project" value="InterPro"/>
</dbReference>
<comment type="caution">
    <text evidence="4">The sequence shown here is derived from an EMBL/GenBank/DDBJ whole genome shotgun (WGS) entry which is preliminary data.</text>
</comment>
<keyword evidence="2" id="KW-0539">Nucleus</keyword>
<protein>
    <submittedName>
        <fullName evidence="4">Fungal-specific transcription factor domain-containing protein</fullName>
    </submittedName>
</protein>
<dbReference type="SMART" id="SM00066">
    <property type="entry name" value="GAL4"/>
    <property type="match status" value="1"/>
</dbReference>
<evidence type="ECO:0000259" key="3">
    <source>
        <dbReference type="PROSITE" id="PS50048"/>
    </source>
</evidence>
<dbReference type="GO" id="GO:0005634">
    <property type="term" value="C:nucleus"/>
    <property type="evidence" value="ECO:0007669"/>
    <property type="project" value="UniProtKB-SubCell"/>
</dbReference>
<dbReference type="Pfam" id="PF00172">
    <property type="entry name" value="Zn_clus"/>
    <property type="match status" value="1"/>
</dbReference>
<dbReference type="PANTHER" id="PTHR37534:SF46">
    <property type="entry name" value="ZN(II)2CYS6 TRANSCRIPTION FACTOR (EUROFUNG)"/>
    <property type="match status" value="1"/>
</dbReference>
<evidence type="ECO:0000313" key="4">
    <source>
        <dbReference type="EMBL" id="KAG9255100.1"/>
    </source>
</evidence>
<dbReference type="InterPro" id="IPR021858">
    <property type="entry name" value="Fun_TF"/>
</dbReference>
<dbReference type="OrthoDB" id="3862662at2759"/>
<dbReference type="CDD" id="cd00067">
    <property type="entry name" value="GAL4"/>
    <property type="match status" value="1"/>
</dbReference>
<dbReference type="SUPFAM" id="SSF57701">
    <property type="entry name" value="Zn2/Cys6 DNA-binding domain"/>
    <property type="match status" value="1"/>
</dbReference>
<dbReference type="EMBL" id="MU251252">
    <property type="protein sequence ID" value="KAG9255100.1"/>
    <property type="molecule type" value="Genomic_DNA"/>
</dbReference>
<dbReference type="Pfam" id="PF11951">
    <property type="entry name" value="Fungal_trans_2"/>
    <property type="match status" value="1"/>
</dbReference>
<dbReference type="Gene3D" id="4.10.240.10">
    <property type="entry name" value="Zn(2)-C6 fungal-type DNA-binding domain"/>
    <property type="match status" value="1"/>
</dbReference>
<sequence length="427" mass="47704">MSPAALHGTACKVCRRRGRKCDRTLPTCLSCKRRGVECEGYVTRWPGVAARGKLAGQSIPVAASNSIHGSRTGAGHVSRGRHVSDGVGRNRYFQYVLPLVDTVPPIRYAIAASSASHIAARTLDAVLDQKSLSLRVRATHLLRERLNDPVLPTDEATLASIVMLAQLDMCSGDCFEFETHLKAAVGIIRDRQVDSARSRYFFEQRLAWLDIIISTTSTRLPYFTVEELKTALGRFLSHGKREWSYDVFPCPVDLCEMLVDISMLHKMQSNSAFVSQGALEKAECLMSRLRRMSPPQQELDGPREHMIEAWRLGIMAYAQRLFPHVERGDDTGTQTLVSQVLEHAERIPPATSWSYSLLWPIFQVGVALDAQALEEKAWIRSRLNTALRAVGCRHFSNALEALEYVWKDHGRRGSSAIDVFGRTIMLG</sequence>
<name>A0A9P7ZN54_9HYPO</name>